<dbReference type="InterPro" id="IPR012687">
    <property type="entry name" value="HpaB_Deino-type"/>
</dbReference>
<dbReference type="Proteomes" id="UP000019141">
    <property type="component" value="Unassembled WGS sequence"/>
</dbReference>
<feature type="binding site" evidence="4">
    <location>
        <begin position="451"/>
        <end position="454"/>
    </location>
    <ligand>
        <name>FAD</name>
        <dbReference type="ChEBI" id="CHEBI:57692"/>
    </ligand>
</feature>
<feature type="domain" description="HpaB/PvcC/4-BUDH C-terminal" evidence="5">
    <location>
        <begin position="281"/>
        <end position="477"/>
    </location>
</feature>
<comment type="caution">
    <text evidence="7">The sequence shown here is derived from an EMBL/GenBank/DDBJ whole genome shotgun (WGS) entry which is preliminary data.</text>
</comment>
<feature type="binding site" evidence="4">
    <location>
        <begin position="148"/>
        <end position="150"/>
    </location>
    <ligand>
        <name>FAD</name>
        <dbReference type="ChEBI" id="CHEBI:57692"/>
    </ligand>
</feature>
<feature type="binding site" evidence="4">
    <location>
        <position position="191"/>
    </location>
    <ligand>
        <name>FAD</name>
        <dbReference type="ChEBI" id="CHEBI:57692"/>
    </ligand>
</feature>
<dbReference type="InterPro" id="IPR024674">
    <property type="entry name" value="HpaB/PvcC/4-BUDH_N"/>
</dbReference>
<dbReference type="GO" id="GO:0016712">
    <property type="term" value="F:oxidoreductase activity, acting on paired donors, with incorporation or reduction of molecular oxygen, reduced flavin or flavoprotein as one donor, and incorporation of one atom of oxygen"/>
    <property type="evidence" value="ECO:0007669"/>
    <property type="project" value="InterPro"/>
</dbReference>
<dbReference type="PANTHER" id="PTHR36117">
    <property type="entry name" value="4-HYDROXYPHENYLACETATE 3-MONOOXYGENASE-RELATED"/>
    <property type="match status" value="1"/>
</dbReference>
<reference evidence="7 8" key="1">
    <citation type="journal article" date="2014" name="Nature">
        <title>An environmental bacterial taxon with a large and distinct metabolic repertoire.</title>
        <authorList>
            <person name="Wilson M.C."/>
            <person name="Mori T."/>
            <person name="Ruckert C."/>
            <person name="Uria A.R."/>
            <person name="Helf M.J."/>
            <person name="Takada K."/>
            <person name="Gernert C."/>
            <person name="Steffens U.A."/>
            <person name="Heycke N."/>
            <person name="Schmitt S."/>
            <person name="Rinke C."/>
            <person name="Helfrich E.J."/>
            <person name="Brachmann A.O."/>
            <person name="Gurgui C."/>
            <person name="Wakimoto T."/>
            <person name="Kracht M."/>
            <person name="Crusemann M."/>
            <person name="Hentschel U."/>
            <person name="Abe I."/>
            <person name="Matsunaga S."/>
            <person name="Kalinowski J."/>
            <person name="Takeyama H."/>
            <person name="Piel J."/>
        </authorList>
    </citation>
    <scope>NUCLEOTIDE SEQUENCE [LARGE SCALE GENOMIC DNA]</scope>
    <source>
        <strain evidence="8">TSY1</strain>
    </source>
</reference>
<dbReference type="SUPFAM" id="SSF56645">
    <property type="entry name" value="Acyl-CoA dehydrogenase NM domain-like"/>
    <property type="match status" value="1"/>
</dbReference>
<evidence type="ECO:0008006" key="9">
    <source>
        <dbReference type="Google" id="ProtNLM"/>
    </source>
</evidence>
<evidence type="ECO:0000313" key="7">
    <source>
        <dbReference type="EMBL" id="ETW96424.1"/>
    </source>
</evidence>
<name>W4LET2_ENTF1</name>
<evidence type="ECO:0000259" key="5">
    <source>
        <dbReference type="Pfam" id="PF03241"/>
    </source>
</evidence>
<accession>W4LET2</accession>
<dbReference type="Gene3D" id="1.20.140.10">
    <property type="entry name" value="Butyryl-CoA Dehydrogenase, subunit A, domain 3"/>
    <property type="match status" value="1"/>
</dbReference>
<dbReference type="PANTHER" id="PTHR36117:SF3">
    <property type="entry name" value="4-HYDROXYPHENYLACETATE 3-MONOOXYGENASE-RELATED"/>
    <property type="match status" value="1"/>
</dbReference>
<feature type="binding site" evidence="4">
    <location>
        <begin position="154"/>
        <end position="157"/>
    </location>
    <ligand>
        <name>FAD</name>
        <dbReference type="ChEBI" id="CHEBI:57692"/>
    </ligand>
</feature>
<dbReference type="HOGENOM" id="CLU_023920_2_1_7"/>
<dbReference type="GO" id="GO:0010124">
    <property type="term" value="P:phenylacetate catabolic process"/>
    <property type="evidence" value="ECO:0007669"/>
    <property type="project" value="InterPro"/>
</dbReference>
<dbReference type="Pfam" id="PF11794">
    <property type="entry name" value="HpaB_N"/>
    <property type="match status" value="1"/>
</dbReference>
<dbReference type="EMBL" id="AZHW01000790">
    <property type="protein sequence ID" value="ETW96424.1"/>
    <property type="molecule type" value="Genomic_DNA"/>
</dbReference>
<dbReference type="GO" id="GO:0050660">
    <property type="term" value="F:flavin adenine dinucleotide binding"/>
    <property type="evidence" value="ECO:0007669"/>
    <property type="project" value="InterPro"/>
</dbReference>
<proteinExistence type="predicted"/>
<evidence type="ECO:0000256" key="2">
    <source>
        <dbReference type="ARBA" id="ARBA00022827"/>
    </source>
</evidence>
<dbReference type="InterPro" id="IPR036250">
    <property type="entry name" value="AcylCo_DH-like_C"/>
</dbReference>
<evidence type="ECO:0000256" key="3">
    <source>
        <dbReference type="ARBA" id="ARBA00023002"/>
    </source>
</evidence>
<organism evidence="7 8">
    <name type="scientific">Entotheonella factor</name>
    <dbReference type="NCBI Taxonomy" id="1429438"/>
    <lineage>
        <taxon>Bacteria</taxon>
        <taxon>Pseudomonadati</taxon>
        <taxon>Nitrospinota/Tectimicrobiota group</taxon>
        <taxon>Candidatus Tectimicrobiota</taxon>
        <taxon>Candidatus Entotheonellia</taxon>
        <taxon>Candidatus Entotheonellales</taxon>
        <taxon>Candidatus Entotheonellaceae</taxon>
        <taxon>Candidatus Entotheonella</taxon>
    </lineage>
</organism>
<evidence type="ECO:0000256" key="1">
    <source>
        <dbReference type="ARBA" id="ARBA00022630"/>
    </source>
</evidence>
<dbReference type="InterPro" id="IPR024719">
    <property type="entry name" value="HpaB/PvcC/4-BUDH_C"/>
</dbReference>
<sequence length="480" mass="54462">MPARTGQQYLDGLDDAREIWLDGERIADVRTHPALRRGVATMAELYEMQYAADRSDIMTYASPSTGDPVGTSYIIPKSPEDLLKRRRMMQYWAEHTCGMMGRSPDFVNINMMGFALWHDYFGEKEPVYGDNIRNYYDYVRENDLCLTHTLVSPQIDRFKPPSEWSNPYLMLGVVKETDAGLIVRGARMLATLAPMSDEIAVYPSTVKRLEPHESRYAIMFSIPIATPGLSFICREPLDHGGTRFDHPLASRFEEMDCMAIFSDVLVPWERLFIYGDVDKHNLLFATVPTLGHVAHQMGVKNMVKTAFLTGLACELAESLGKHTELHIQEMLGEMISYLEMVKAVVIVAEAQAVPGPQDSLMPDRDTLFTMRTLYPRLYPRMIEILRTIGGADLVMPLSHADIQGPLASRLAPYFKDGEVERHVHLTRLAWEVVGDNFGSRQLLYERLYAGDPIRNMAGRYLSYDKAHCQALVQRLLDKGQ</sequence>
<dbReference type="SUPFAM" id="SSF47203">
    <property type="entry name" value="Acyl-CoA dehydrogenase C-terminal domain-like"/>
    <property type="match status" value="1"/>
</dbReference>
<keyword evidence="2 4" id="KW-0274">FAD</keyword>
<feature type="domain" description="HpaB/PvcC/4-BUDH N-terminal" evidence="6">
    <location>
        <begin position="5"/>
        <end position="273"/>
    </location>
</feature>
<keyword evidence="1" id="KW-0285">Flavoprotein</keyword>
<dbReference type="InterPro" id="IPR009100">
    <property type="entry name" value="AcylCoA_DH/oxidase_NM_dom_sf"/>
</dbReference>
<evidence type="ECO:0000313" key="8">
    <source>
        <dbReference type="Proteomes" id="UP000019141"/>
    </source>
</evidence>
<dbReference type="Gene3D" id="2.40.110.10">
    <property type="entry name" value="Butyryl-CoA Dehydrogenase, subunit A, domain 2"/>
    <property type="match status" value="1"/>
</dbReference>
<dbReference type="GO" id="GO:0016627">
    <property type="term" value="F:oxidoreductase activity, acting on the CH-CH group of donors"/>
    <property type="evidence" value="ECO:0007669"/>
    <property type="project" value="InterPro"/>
</dbReference>
<dbReference type="Pfam" id="PF03241">
    <property type="entry name" value="HpaB"/>
    <property type="match status" value="1"/>
</dbReference>
<dbReference type="PIRSF" id="PIRSF000331">
    <property type="entry name" value="HpaA_HpaB"/>
    <property type="match status" value="1"/>
</dbReference>
<dbReference type="PATRIC" id="fig|1429438.4.peg.5094"/>
<dbReference type="InterPro" id="IPR004925">
    <property type="entry name" value="HpaB/PvcC/4-BUDH"/>
</dbReference>
<dbReference type="InterPro" id="IPR046373">
    <property type="entry name" value="Acyl-CoA_Oxase/DH_mid-dom_sf"/>
</dbReference>
<keyword evidence="8" id="KW-1185">Reference proteome</keyword>
<keyword evidence="3" id="KW-0560">Oxidoreductase</keyword>
<dbReference type="AlphaFoldDB" id="W4LET2"/>
<evidence type="ECO:0000259" key="6">
    <source>
        <dbReference type="Pfam" id="PF11794"/>
    </source>
</evidence>
<evidence type="ECO:0000256" key="4">
    <source>
        <dbReference type="PIRSR" id="PIRSR000331-2"/>
    </source>
</evidence>
<dbReference type="NCBIfam" id="TIGR02309">
    <property type="entry name" value="HpaB-1"/>
    <property type="match status" value="1"/>
</dbReference>
<dbReference type="Gene3D" id="1.10.3140.10">
    <property type="entry name" value="4-hydroxybutyryl-coa dehydratase, domain 1"/>
    <property type="match status" value="1"/>
</dbReference>
<gene>
    <name evidence="7" type="ORF">ETSY1_26685</name>
</gene>
<protein>
    <recommendedName>
        <fullName evidence="9">4-hydroxyphenylacetate 3-monooxygenase</fullName>
    </recommendedName>
</protein>